<dbReference type="EMBL" id="MNUO01000032">
    <property type="protein sequence ID" value="OIN97884.1"/>
    <property type="molecule type" value="Genomic_DNA"/>
</dbReference>
<dbReference type="AlphaFoldDB" id="A0A1J4SGZ1"/>
<protein>
    <recommendedName>
        <fullName evidence="5">FlgD Ig-like domain-containing protein</fullName>
    </recommendedName>
</protein>
<dbReference type="Proteomes" id="UP000182278">
    <property type="component" value="Unassembled WGS sequence"/>
</dbReference>
<feature type="signal peptide" evidence="2">
    <location>
        <begin position="1"/>
        <end position="22"/>
    </location>
</feature>
<evidence type="ECO:0000256" key="2">
    <source>
        <dbReference type="SAM" id="SignalP"/>
    </source>
</evidence>
<proteinExistence type="predicted"/>
<comment type="caution">
    <text evidence="3">The sequence shown here is derived from an EMBL/GenBank/DDBJ whole genome shotgun (WGS) entry which is preliminary data.</text>
</comment>
<dbReference type="InterPro" id="IPR013517">
    <property type="entry name" value="FG-GAP"/>
</dbReference>
<dbReference type="Pfam" id="PF13517">
    <property type="entry name" value="FG-GAP_3"/>
    <property type="match status" value="3"/>
</dbReference>
<organism evidence="3 4">
    <name type="scientific">Candidatus Desantisbacteria bacterium CG1_02_38_46</name>
    <dbReference type="NCBI Taxonomy" id="1817893"/>
    <lineage>
        <taxon>Bacteria</taxon>
        <taxon>Candidatus Desantisiibacteriota</taxon>
    </lineage>
</organism>
<feature type="chain" id="PRO_5013018000" description="FlgD Ig-like domain-containing protein" evidence="2">
    <location>
        <begin position="23"/>
        <end position="573"/>
    </location>
</feature>
<evidence type="ECO:0000313" key="4">
    <source>
        <dbReference type="Proteomes" id="UP000182278"/>
    </source>
</evidence>
<dbReference type="Gene3D" id="2.130.10.130">
    <property type="entry name" value="Integrin alpha, N-terminal"/>
    <property type="match status" value="3"/>
</dbReference>
<evidence type="ECO:0008006" key="5">
    <source>
        <dbReference type="Google" id="ProtNLM"/>
    </source>
</evidence>
<dbReference type="Gene3D" id="2.60.40.4070">
    <property type="match status" value="1"/>
</dbReference>
<evidence type="ECO:0000313" key="3">
    <source>
        <dbReference type="EMBL" id="OIN97884.1"/>
    </source>
</evidence>
<dbReference type="STRING" id="1817893.AUJ66_02085"/>
<dbReference type="PANTHER" id="PTHR46580:SF4">
    <property type="entry name" value="ATP_GTP-BINDING PROTEIN"/>
    <property type="match status" value="1"/>
</dbReference>
<keyword evidence="1 2" id="KW-0732">Signal</keyword>
<name>A0A1J4SGZ1_9BACT</name>
<dbReference type="PANTHER" id="PTHR46580">
    <property type="entry name" value="SENSOR KINASE-RELATED"/>
    <property type="match status" value="1"/>
</dbReference>
<reference evidence="3 4" key="1">
    <citation type="journal article" date="2016" name="Environ. Microbiol.">
        <title>Genomic resolution of a cold subsurface aquifer community provides metabolic insights for novel microbes adapted to high CO concentrations.</title>
        <authorList>
            <person name="Probst A.J."/>
            <person name="Castelle C.J."/>
            <person name="Singh A."/>
            <person name="Brown C.T."/>
            <person name="Anantharaman K."/>
            <person name="Sharon I."/>
            <person name="Hug L.A."/>
            <person name="Burstein D."/>
            <person name="Emerson J.B."/>
            <person name="Thomas B.C."/>
            <person name="Banfield J.F."/>
        </authorList>
    </citation>
    <scope>NUCLEOTIDE SEQUENCE [LARGE SCALE GENOMIC DNA]</scope>
    <source>
        <strain evidence="3">CG1_02_38_46</strain>
    </source>
</reference>
<evidence type="ECO:0000256" key="1">
    <source>
        <dbReference type="ARBA" id="ARBA00022729"/>
    </source>
</evidence>
<accession>A0A1J4SGZ1</accession>
<dbReference type="InterPro" id="IPR028994">
    <property type="entry name" value="Integrin_alpha_N"/>
</dbReference>
<gene>
    <name evidence="3" type="ORF">AUJ66_02085</name>
</gene>
<dbReference type="SUPFAM" id="SSF69318">
    <property type="entry name" value="Integrin alpha N-terminal domain"/>
    <property type="match status" value="1"/>
</dbReference>
<sequence length="573" mass="61373">MRKINLLLLIFSLVLISSAVFAGLYDTYTIYSVGAKSEAVAVGDINNDSKNDVVIVSSSKAGETKGLCVFLQNETGTFNPKVIYPIVPSSYSVAIGDLNNDGRQDVAVANDDDNIRVFIQNNTATLDAPVLYPVCFQPDSIKIGDVNNDGKNDVVVSNWNSDSISVLIQNVGGTLNPQVTYAIASYGNNKIDIGDINNDGRKDVIVMRGKKAGIDSIAVFIQNATNTLDTPAYYKVSGTDTRVFGMAIGSVNGDTKADIVTSFGSSYIAVFTQTDTTALDTPVNYTAYNSPSAVAIGDVSGDGKNDVVVLHNGQGKISVYKQSSLATLSEYKLYSLPYSSSFNPHSIALGDINSDSICEILIADPDYGLIVLRQVYSLSFVTSPVTVQPNQVSSAISVQVLNGDREKASVFSGTVTLSTSSSTGKFSINKDTWVDTTIIMLNSGEGSFYYKDQTLGYHTIVVSRSGFTLASQLILVEIPSKIIPYNNVFNPAKGEKTTIWYDISSSCRVTIKVYNLVGELVKVLVDEDKLAGQGYSIDWKGENSQGITVASGVYLIHISAGSFNATTKALVIK</sequence>